<evidence type="ECO:0000256" key="3">
    <source>
        <dbReference type="SAM" id="Phobius"/>
    </source>
</evidence>
<dbReference type="EMBL" id="JAVHJL010000002">
    <property type="protein sequence ID" value="KAK6509051.1"/>
    <property type="molecule type" value="Genomic_DNA"/>
</dbReference>
<evidence type="ECO:0000256" key="4">
    <source>
        <dbReference type="SAM" id="SignalP"/>
    </source>
</evidence>
<evidence type="ECO:0000313" key="6">
    <source>
        <dbReference type="Proteomes" id="UP001370758"/>
    </source>
</evidence>
<dbReference type="Proteomes" id="UP001370758">
    <property type="component" value="Unassembled WGS sequence"/>
</dbReference>
<keyword evidence="1 2" id="KW-0175">Coiled coil</keyword>
<dbReference type="SUPFAM" id="SSF57997">
    <property type="entry name" value="Tropomyosin"/>
    <property type="match status" value="1"/>
</dbReference>
<feature type="coiled-coil region" evidence="2">
    <location>
        <begin position="77"/>
        <end position="237"/>
    </location>
</feature>
<dbReference type="Gene3D" id="1.10.287.1490">
    <property type="match status" value="1"/>
</dbReference>
<keyword evidence="3" id="KW-0812">Transmembrane</keyword>
<proteinExistence type="predicted"/>
<sequence length="237" mass="26643">MSTRLPLLLCLLQTSPPATGHLLFFPPPSNLSPTNPNPSSIEYKVFSAPGPHPFLIFSVTPTFTTVTPVFSVSLFAMDRIKEKLAKQKADLDLANEKVEELEAKIKEFEAEQTKKEGEISSLTSKNAQLEAEVEKLEEKLSEAKKEAQAGANLGVTSDNLQRKVAVLEEEAETTEKQLKETIEKLRLTDVKAEHFERKVQGVEAERDNWEKKYEEEVEKYKKAKSELDELAANLENL</sequence>
<dbReference type="InterPro" id="IPR000533">
    <property type="entry name" value="Tropomyosin"/>
</dbReference>
<dbReference type="AlphaFoldDB" id="A0AAV9WHR7"/>
<organism evidence="5 6">
    <name type="scientific">Arthrobotrys musiformis</name>
    <dbReference type="NCBI Taxonomy" id="47236"/>
    <lineage>
        <taxon>Eukaryota</taxon>
        <taxon>Fungi</taxon>
        <taxon>Dikarya</taxon>
        <taxon>Ascomycota</taxon>
        <taxon>Pezizomycotina</taxon>
        <taxon>Orbiliomycetes</taxon>
        <taxon>Orbiliales</taxon>
        <taxon>Orbiliaceae</taxon>
        <taxon>Arthrobotrys</taxon>
    </lineage>
</organism>
<accession>A0AAV9WHR7</accession>
<evidence type="ECO:0000313" key="5">
    <source>
        <dbReference type="EMBL" id="KAK6509051.1"/>
    </source>
</evidence>
<protein>
    <recommendedName>
        <fullName evidence="7">Tropomyosin</fullName>
    </recommendedName>
</protein>
<name>A0AAV9WHR7_9PEZI</name>
<feature type="signal peptide" evidence="4">
    <location>
        <begin position="1"/>
        <end position="20"/>
    </location>
</feature>
<dbReference type="PANTHER" id="PTHR19269">
    <property type="entry name" value="TROPOMYOSIN"/>
    <property type="match status" value="1"/>
</dbReference>
<evidence type="ECO:0000256" key="2">
    <source>
        <dbReference type="SAM" id="Coils"/>
    </source>
</evidence>
<keyword evidence="6" id="KW-1185">Reference proteome</keyword>
<keyword evidence="4" id="KW-0732">Signal</keyword>
<dbReference type="Pfam" id="PF00261">
    <property type="entry name" value="Tropomyosin"/>
    <property type="match status" value="2"/>
</dbReference>
<comment type="caution">
    <text evidence="5">The sequence shown here is derived from an EMBL/GenBank/DDBJ whole genome shotgun (WGS) entry which is preliminary data.</text>
</comment>
<feature type="transmembrane region" description="Helical" evidence="3">
    <location>
        <begin position="54"/>
        <end position="77"/>
    </location>
</feature>
<evidence type="ECO:0008006" key="7">
    <source>
        <dbReference type="Google" id="ProtNLM"/>
    </source>
</evidence>
<gene>
    <name evidence="5" type="ORF">TWF481_003816</name>
</gene>
<evidence type="ECO:0000256" key="1">
    <source>
        <dbReference type="ARBA" id="ARBA00023054"/>
    </source>
</evidence>
<reference evidence="5 6" key="1">
    <citation type="submission" date="2023-08" db="EMBL/GenBank/DDBJ databases">
        <authorList>
            <person name="Palmer J.M."/>
        </authorList>
    </citation>
    <scope>NUCLEOTIDE SEQUENCE [LARGE SCALE GENOMIC DNA]</scope>
    <source>
        <strain evidence="5 6">TWF481</strain>
    </source>
</reference>
<keyword evidence="3" id="KW-0472">Membrane</keyword>
<feature type="chain" id="PRO_5043979108" description="Tropomyosin" evidence="4">
    <location>
        <begin position="21"/>
        <end position="237"/>
    </location>
</feature>
<keyword evidence="3" id="KW-1133">Transmembrane helix</keyword>